<evidence type="ECO:0000256" key="7">
    <source>
        <dbReference type="ARBA" id="ARBA00023237"/>
    </source>
</evidence>
<evidence type="ECO:0000256" key="8">
    <source>
        <dbReference type="SAM" id="MobiDB-lite"/>
    </source>
</evidence>
<dbReference type="GO" id="GO:0015562">
    <property type="term" value="F:efflux transmembrane transporter activity"/>
    <property type="evidence" value="ECO:0007669"/>
    <property type="project" value="InterPro"/>
</dbReference>
<sequence length="841" mass="86339">MLRRMNAPPLPRPSPDRTAARRTRRPGSLLLGLALHLGTLGLGALGPGSLAAAQTAQTAPAATELTLDAALARLAQAPSVTQASLSVGVAQTNLNAARAALGLSVSVSGNAGYTGGGAATDSSGETTTGAGSLSGSAGVNVSLGLLPWSSSQNSLLAAQRSLTLAQSRLVAAQAAARLNVAQQYLAGVIATQDVTLADQTLALRQRQLEVAQTQRQSGNATDEDVLSAQAAVQSAQATQLQARASLDAARLGLGAALGTDLGAVSFTTAPGESFTLPDLAALVARARGTLPDVVSARNDLADAQPDPGRPAARRHAAGPDRLGALRPLGQRRPERQPEPQAGHRLGRVHRAAGHRQFLVGHQPRGRQRDGQLRGVLAGPEGPGVGRAGERDPGPAHAERDPAERRTERAHPLRHRAGEPDLPAEPRHRGRGRPPGGTDRPDPPHGRGGHRRRRDPGPARPGAGGARPAKCPRDRPDQPHPTRKRRRRPPVTRTPTPTALPTFTFLLGALLLAAPAQAQTATSAGSAVQAALNNNSDVKTAQANLDKAQAANRAAQADPSSLVAAKLSAQNAAGLAQASLRGARMNTMQSTVGAYTALLEAQENVEVQTLQVQTDQKAVQVAQVKQGLGNATALDVQNAQNTLSASTQTLADARAQVTLASARLATLTGLGSGVRAGSAVSVPKLSTTLAGLQGGLSSLSALVSANNELSAAQLSVKLATNDFTPARTLQDAQTALANAQRSVGSAGQTAAQTLASAYQTAQNAYELQQVALNREAAAQKTYTQDAARLRSGTISAVELQATQLALKKAQYSRLQAQNNVLEALAALSVASGQNLTGIGGTL</sequence>
<feature type="region of interest" description="Disordered" evidence="8">
    <location>
        <begin position="299"/>
        <end position="498"/>
    </location>
</feature>
<dbReference type="InterPro" id="IPR051906">
    <property type="entry name" value="TolC-like"/>
</dbReference>
<dbReference type="Gene3D" id="1.20.1600.10">
    <property type="entry name" value="Outer membrane efflux proteins (OEP)"/>
    <property type="match status" value="2"/>
</dbReference>
<dbReference type="Pfam" id="PF02321">
    <property type="entry name" value="OEP"/>
    <property type="match status" value="2"/>
</dbReference>
<feature type="compositionally biased region" description="Basic residues" evidence="8">
    <location>
        <begin position="344"/>
        <end position="353"/>
    </location>
</feature>
<evidence type="ECO:0000256" key="1">
    <source>
        <dbReference type="ARBA" id="ARBA00004442"/>
    </source>
</evidence>
<feature type="compositionally biased region" description="Basic residues" evidence="8">
    <location>
        <begin position="480"/>
        <end position="489"/>
    </location>
</feature>
<proteinExistence type="inferred from homology"/>
<protein>
    <recommendedName>
        <fullName evidence="11">Outer membrane efflux protein</fullName>
    </recommendedName>
</protein>
<keyword evidence="10" id="KW-1185">Reference proteome</keyword>
<geneLocation type="plasmid" evidence="9 10">
    <name>P1</name>
</geneLocation>
<dbReference type="SUPFAM" id="SSF56954">
    <property type="entry name" value="Outer membrane efflux proteins (OEP)"/>
    <property type="match status" value="2"/>
</dbReference>
<keyword evidence="7" id="KW-0998">Cell outer membrane</keyword>
<evidence type="ECO:0000256" key="2">
    <source>
        <dbReference type="ARBA" id="ARBA00007613"/>
    </source>
</evidence>
<dbReference type="HOGENOM" id="CLU_338254_0_0_0"/>
<evidence type="ECO:0000313" key="10">
    <source>
        <dbReference type="Proteomes" id="UP000007575"/>
    </source>
</evidence>
<evidence type="ECO:0000256" key="4">
    <source>
        <dbReference type="ARBA" id="ARBA00022452"/>
    </source>
</evidence>
<dbReference type="GO" id="GO:0009279">
    <property type="term" value="C:cell outer membrane"/>
    <property type="evidence" value="ECO:0007669"/>
    <property type="project" value="UniProtKB-SubCell"/>
</dbReference>
<dbReference type="AlphaFoldDB" id="H8H0Q5"/>
<evidence type="ECO:0000256" key="5">
    <source>
        <dbReference type="ARBA" id="ARBA00022692"/>
    </source>
</evidence>
<keyword evidence="5" id="KW-0812">Transmembrane</keyword>
<feature type="compositionally biased region" description="Basic and acidic residues" evidence="8">
    <location>
        <begin position="387"/>
        <end position="426"/>
    </location>
</feature>
<keyword evidence="9" id="KW-0614">Plasmid</keyword>
<name>H8H0Q5_DEIGI</name>
<organism evidence="9 10">
    <name type="scientific">Deinococcus gobiensis (strain DSM 21396 / JCM 16679 / CGMCC 1.7299 / I-0)</name>
    <dbReference type="NCBI Taxonomy" id="745776"/>
    <lineage>
        <taxon>Bacteria</taxon>
        <taxon>Thermotogati</taxon>
        <taxon>Deinococcota</taxon>
        <taxon>Deinococci</taxon>
        <taxon>Deinococcales</taxon>
        <taxon>Deinococcaceae</taxon>
        <taxon>Deinococcus</taxon>
    </lineage>
</organism>
<dbReference type="PATRIC" id="fig|745776.4.peg.3075"/>
<keyword evidence="6" id="KW-0472">Membrane</keyword>
<dbReference type="EMBL" id="CP002192">
    <property type="protein sequence ID" value="AFD26924.1"/>
    <property type="molecule type" value="Genomic_DNA"/>
</dbReference>
<dbReference type="PANTHER" id="PTHR30026">
    <property type="entry name" value="OUTER MEMBRANE PROTEIN TOLC"/>
    <property type="match status" value="1"/>
</dbReference>
<gene>
    <name evidence="9" type="ordered locus">DGo_PA0038</name>
</gene>
<dbReference type="PANTHER" id="PTHR30026:SF20">
    <property type="entry name" value="OUTER MEMBRANE PROTEIN TOLC"/>
    <property type="match status" value="1"/>
</dbReference>
<accession>H8H0Q5</accession>
<feature type="region of interest" description="Disordered" evidence="8">
    <location>
        <begin position="1"/>
        <end position="23"/>
    </location>
</feature>
<dbReference type="GO" id="GO:0015288">
    <property type="term" value="F:porin activity"/>
    <property type="evidence" value="ECO:0007669"/>
    <property type="project" value="TreeGrafter"/>
</dbReference>
<dbReference type="Proteomes" id="UP000007575">
    <property type="component" value="Plasmid P1"/>
</dbReference>
<reference evidence="9 10" key="1">
    <citation type="journal article" date="2012" name="PLoS ONE">
        <title>Genome sequence and transcriptome analysis of the radioresistant bacterium Deinococcus gobiensis: insights into the extreme environmental adaptations.</title>
        <authorList>
            <person name="Yuan M."/>
            <person name="Chen M."/>
            <person name="Zhang W."/>
            <person name="Lu W."/>
            <person name="Wang J."/>
            <person name="Yang M."/>
            <person name="Zhao P."/>
            <person name="Tang R."/>
            <person name="Li X."/>
            <person name="Hao Y."/>
            <person name="Zhou Z."/>
            <person name="Zhan Y."/>
            <person name="Yu H."/>
            <person name="Teng C."/>
            <person name="Yan Y."/>
            <person name="Ping S."/>
            <person name="Wang Y."/>
            <person name="Lin M."/>
        </authorList>
    </citation>
    <scope>NUCLEOTIDE SEQUENCE [LARGE SCALE GENOMIC DNA]</scope>
    <source>
        <strain evidence="10">DSM 21396 / JCM 16679 / CGMCC 1.7299 / I-0</strain>
        <plasmid evidence="9">P1</plasmid>
    </source>
</reference>
<evidence type="ECO:0000256" key="3">
    <source>
        <dbReference type="ARBA" id="ARBA00022448"/>
    </source>
</evidence>
<evidence type="ECO:0000313" key="9">
    <source>
        <dbReference type="EMBL" id="AFD26924.1"/>
    </source>
</evidence>
<feature type="compositionally biased region" description="Basic and acidic residues" evidence="8">
    <location>
        <begin position="470"/>
        <end position="479"/>
    </location>
</feature>
<keyword evidence="4" id="KW-1134">Transmembrane beta strand</keyword>
<evidence type="ECO:0000256" key="6">
    <source>
        <dbReference type="ARBA" id="ARBA00023136"/>
    </source>
</evidence>
<comment type="subcellular location">
    <subcellularLocation>
        <location evidence="1">Cell outer membrane</location>
    </subcellularLocation>
</comment>
<dbReference type="InterPro" id="IPR003423">
    <property type="entry name" value="OMP_efflux"/>
</dbReference>
<evidence type="ECO:0008006" key="11">
    <source>
        <dbReference type="Google" id="ProtNLM"/>
    </source>
</evidence>
<dbReference type="KEGG" id="dgo:DGo_PA0038"/>
<keyword evidence="3" id="KW-0813">Transport</keyword>
<dbReference type="GO" id="GO:1990281">
    <property type="term" value="C:efflux pump complex"/>
    <property type="evidence" value="ECO:0007669"/>
    <property type="project" value="TreeGrafter"/>
</dbReference>
<comment type="similarity">
    <text evidence="2">Belongs to the outer membrane factor (OMF) (TC 1.B.17) family.</text>
</comment>